<reference evidence="2 3" key="1">
    <citation type="submission" date="2014-11" db="EMBL/GenBank/DDBJ databases">
        <authorList>
            <person name="Zhu J."/>
            <person name="Qi W."/>
            <person name="Song R."/>
        </authorList>
    </citation>
    <scope>NUCLEOTIDE SEQUENCE [LARGE SCALE GENOMIC DNA]</scope>
</reference>
<gene>
    <name evidence="2" type="ORF">Vbra_8488</name>
</gene>
<dbReference type="PhylomeDB" id="A0A0G4EY57"/>
<evidence type="ECO:0000313" key="2">
    <source>
        <dbReference type="EMBL" id="CEM04055.1"/>
    </source>
</evidence>
<keyword evidence="3" id="KW-1185">Reference proteome</keyword>
<dbReference type="AlphaFoldDB" id="A0A0G4EY57"/>
<keyword evidence="1" id="KW-0175">Coiled coil</keyword>
<dbReference type="EMBL" id="CDMY01000347">
    <property type="protein sequence ID" value="CEM04055.1"/>
    <property type="molecule type" value="Genomic_DNA"/>
</dbReference>
<sequence length="580" mass="62593">MTGVEREITLRFGGEQPPLVIKESVAKQYRYFTQVLSGAFREGQQQEMRIDSIDRSVALEVLQPDGDIAPAMTKDNFVRDLVAIDYLQPLWVTDGNARSLLGQIKRRVVAAGWLADSSVARALLDSFGSCPLIARLIHGFKDIQARLVAALMADPSVLREQWKASVKGQEGEAIKAAIALTEAVGDAISAGNMSASKEQLGLFLQIGTGASSATEAIARVKQHEVFVSTSTSQHALAVPQPTPSAGNVWFPLDDGRLAVGAYGIPRIAPIPPLAPIAAGVAAPARNRVIDPPVEIRVEAPGGGVTATTNVTDIKDWGVFVRLSSRLCTEGGTAACFSLDWSVEASNAQGSPVPLHAAPTVSRECVKDEVKYFGVALLGASPFLCYVEPNLPADTLREKGVGDARCSDVKVNLAITTYPMRVMALHYLRKCIKDSHWDEVATIASSLDRAVAMVLMAHWSRMPVRRQLLLMAHWWKGINVNGPTGGFNAADAALLGNAVRRHMADVPAFLRTLGHLLSHEDRNKVFDALDCHLWRAALSSLMDTVSTQQKEIESLSSQVATLKLQLDECRGSSSDKRVTPN</sequence>
<accession>A0A0G4EY57</accession>
<organism evidence="2 3">
    <name type="scientific">Vitrella brassicaformis (strain CCMP3155)</name>
    <dbReference type="NCBI Taxonomy" id="1169540"/>
    <lineage>
        <taxon>Eukaryota</taxon>
        <taxon>Sar</taxon>
        <taxon>Alveolata</taxon>
        <taxon>Colpodellida</taxon>
        <taxon>Vitrellaceae</taxon>
        <taxon>Vitrella</taxon>
    </lineage>
</organism>
<evidence type="ECO:0000256" key="1">
    <source>
        <dbReference type="SAM" id="Coils"/>
    </source>
</evidence>
<proteinExistence type="predicted"/>
<feature type="coiled-coil region" evidence="1">
    <location>
        <begin position="537"/>
        <end position="564"/>
    </location>
</feature>
<evidence type="ECO:0000313" key="3">
    <source>
        <dbReference type="Proteomes" id="UP000041254"/>
    </source>
</evidence>
<dbReference type="Proteomes" id="UP000041254">
    <property type="component" value="Unassembled WGS sequence"/>
</dbReference>
<dbReference type="VEuPathDB" id="CryptoDB:Vbra_8488"/>
<protein>
    <recommendedName>
        <fullName evidence="4">BTB domain-containing protein</fullName>
    </recommendedName>
</protein>
<evidence type="ECO:0008006" key="4">
    <source>
        <dbReference type="Google" id="ProtNLM"/>
    </source>
</evidence>
<name>A0A0G4EY57_VITBC</name>
<dbReference type="InParanoid" id="A0A0G4EY57"/>